<dbReference type="InterPro" id="IPR037682">
    <property type="entry name" value="TonB_C"/>
</dbReference>
<dbReference type="PROSITE" id="PS52015">
    <property type="entry name" value="TONB_CTD"/>
    <property type="match status" value="1"/>
</dbReference>
<name>A0A841J266_9SPHN</name>
<dbReference type="PROSITE" id="PS51257">
    <property type="entry name" value="PROKAR_LIPOPROTEIN"/>
    <property type="match status" value="1"/>
</dbReference>
<proteinExistence type="predicted"/>
<evidence type="ECO:0000256" key="3">
    <source>
        <dbReference type="ARBA" id="ARBA00022989"/>
    </source>
</evidence>
<gene>
    <name evidence="7" type="ORF">FHS92_002670</name>
</gene>
<accession>A0A841J266</accession>
<comment type="subcellular location">
    <subcellularLocation>
        <location evidence="1">Membrane</location>
        <topology evidence="1">Single-pass membrane protein</topology>
    </subcellularLocation>
</comment>
<keyword evidence="4" id="KW-0472">Membrane</keyword>
<evidence type="ECO:0000313" key="8">
    <source>
        <dbReference type="Proteomes" id="UP000552700"/>
    </source>
</evidence>
<dbReference type="GO" id="GO:0016020">
    <property type="term" value="C:membrane"/>
    <property type="evidence" value="ECO:0007669"/>
    <property type="project" value="UniProtKB-SubCell"/>
</dbReference>
<dbReference type="SUPFAM" id="SSF74653">
    <property type="entry name" value="TolA/TonB C-terminal domain"/>
    <property type="match status" value="1"/>
</dbReference>
<evidence type="ECO:0000259" key="6">
    <source>
        <dbReference type="PROSITE" id="PS52015"/>
    </source>
</evidence>
<dbReference type="Pfam" id="PF03544">
    <property type="entry name" value="TonB_C"/>
    <property type="match status" value="1"/>
</dbReference>
<dbReference type="NCBIfam" id="TIGR01352">
    <property type="entry name" value="tonB_Cterm"/>
    <property type="match status" value="1"/>
</dbReference>
<feature type="signal peptide" evidence="5">
    <location>
        <begin position="1"/>
        <end position="32"/>
    </location>
</feature>
<keyword evidence="3" id="KW-1133">Transmembrane helix</keyword>
<keyword evidence="8" id="KW-1185">Reference proteome</keyword>
<sequence>MAEHCRKGNSMNSIRMLLIPLAIIACVSSASADTPEASPPTATPLGSPGLWLESDDYPATALRYAMTGMTSFRMTVDATGKPSRCDIVESSGFDVLDRATCSRLMANAKFSPPRDPAGKLAEGTYAGRVKWVMPAGAQSPVSENFASMLLSIDQAGKVMTCKVAVHIPAIAATREKPCEHEAEMMPLVMGIALRGNYQGASAEVEIRQADVFTPDLLARVLAPMPGYEQRALNVTVSQRIRTAGLANASIWNSVEAIKWRRTFAALSLTRNLIRHSPHSTKMAMRADGILSECC</sequence>
<feature type="domain" description="TonB C-terminal" evidence="6">
    <location>
        <begin position="42"/>
        <end position="142"/>
    </location>
</feature>
<protein>
    <submittedName>
        <fullName evidence="7">TonB family protein</fullName>
    </submittedName>
</protein>
<dbReference type="InterPro" id="IPR006260">
    <property type="entry name" value="TonB/TolA_C"/>
</dbReference>
<dbReference type="Gene3D" id="3.30.1150.10">
    <property type="match status" value="1"/>
</dbReference>
<evidence type="ECO:0000256" key="4">
    <source>
        <dbReference type="ARBA" id="ARBA00023136"/>
    </source>
</evidence>
<dbReference type="AlphaFoldDB" id="A0A841J266"/>
<evidence type="ECO:0000313" key="7">
    <source>
        <dbReference type="EMBL" id="MBB6124917.1"/>
    </source>
</evidence>
<comment type="caution">
    <text evidence="7">The sequence shown here is derived from an EMBL/GenBank/DDBJ whole genome shotgun (WGS) entry which is preliminary data.</text>
</comment>
<dbReference type="EMBL" id="JACIJP010000004">
    <property type="protein sequence ID" value="MBB6124917.1"/>
    <property type="molecule type" value="Genomic_DNA"/>
</dbReference>
<dbReference type="Proteomes" id="UP000552700">
    <property type="component" value="Unassembled WGS sequence"/>
</dbReference>
<keyword evidence="5" id="KW-0732">Signal</keyword>
<organism evidence="7 8">
    <name type="scientific">Sphingobium subterraneum</name>
    <dbReference type="NCBI Taxonomy" id="627688"/>
    <lineage>
        <taxon>Bacteria</taxon>
        <taxon>Pseudomonadati</taxon>
        <taxon>Pseudomonadota</taxon>
        <taxon>Alphaproteobacteria</taxon>
        <taxon>Sphingomonadales</taxon>
        <taxon>Sphingomonadaceae</taxon>
        <taxon>Sphingobium</taxon>
    </lineage>
</organism>
<evidence type="ECO:0000256" key="5">
    <source>
        <dbReference type="SAM" id="SignalP"/>
    </source>
</evidence>
<reference evidence="7 8" key="1">
    <citation type="submission" date="2020-08" db="EMBL/GenBank/DDBJ databases">
        <title>Genomic Encyclopedia of Type Strains, Phase IV (KMG-IV): sequencing the most valuable type-strain genomes for metagenomic binning, comparative biology and taxonomic classification.</title>
        <authorList>
            <person name="Goeker M."/>
        </authorList>
    </citation>
    <scope>NUCLEOTIDE SEQUENCE [LARGE SCALE GENOMIC DNA]</scope>
    <source>
        <strain evidence="7 8">DSM 102255</strain>
    </source>
</reference>
<keyword evidence="2" id="KW-0812">Transmembrane</keyword>
<evidence type="ECO:0000256" key="1">
    <source>
        <dbReference type="ARBA" id="ARBA00004167"/>
    </source>
</evidence>
<dbReference type="GO" id="GO:0055085">
    <property type="term" value="P:transmembrane transport"/>
    <property type="evidence" value="ECO:0007669"/>
    <property type="project" value="InterPro"/>
</dbReference>
<feature type="chain" id="PRO_5032784037" evidence="5">
    <location>
        <begin position="33"/>
        <end position="294"/>
    </location>
</feature>
<evidence type="ECO:0000256" key="2">
    <source>
        <dbReference type="ARBA" id="ARBA00022692"/>
    </source>
</evidence>